<dbReference type="Gene3D" id="2.60.120.330">
    <property type="entry name" value="B-lactam Antibiotic, Isopenicillin N Synthase, Chain"/>
    <property type="match status" value="1"/>
</dbReference>
<dbReference type="Proteomes" id="UP001293593">
    <property type="component" value="Unassembled WGS sequence"/>
</dbReference>
<dbReference type="PANTHER" id="PTHR47990">
    <property type="entry name" value="2-OXOGLUTARATE (2OG) AND FE(II)-DEPENDENT OXYGENASE SUPERFAMILY PROTEIN-RELATED"/>
    <property type="match status" value="1"/>
</dbReference>
<evidence type="ECO:0000256" key="3">
    <source>
        <dbReference type="ARBA" id="ARBA00054658"/>
    </source>
</evidence>
<evidence type="ECO:0000313" key="8">
    <source>
        <dbReference type="EMBL" id="KAK4277129.1"/>
    </source>
</evidence>
<accession>A0AAE1KJX2</accession>
<dbReference type="Pfam" id="PF03171">
    <property type="entry name" value="2OG-FeII_Oxy"/>
    <property type="match status" value="1"/>
</dbReference>
<keyword evidence="6" id="KW-0560">Oxidoreductase</keyword>
<dbReference type="InterPro" id="IPR027443">
    <property type="entry name" value="IPNS-like_sf"/>
</dbReference>
<evidence type="ECO:0000313" key="9">
    <source>
        <dbReference type="Proteomes" id="UP001293593"/>
    </source>
</evidence>
<dbReference type="EMBL" id="JAWXYG010000003">
    <property type="protein sequence ID" value="KAK4277129.1"/>
    <property type="molecule type" value="Genomic_DNA"/>
</dbReference>
<evidence type="ECO:0000256" key="2">
    <source>
        <dbReference type="ARBA" id="ARBA00023004"/>
    </source>
</evidence>
<comment type="caution">
    <text evidence="8">The sequence shown here is derived from an EMBL/GenBank/DDBJ whole genome shotgun (WGS) entry which is preliminary data.</text>
</comment>
<reference evidence="8" key="1">
    <citation type="submission" date="2023-10" db="EMBL/GenBank/DDBJ databases">
        <title>Chromosome-level genome of the transformable northern wattle, Acacia crassicarpa.</title>
        <authorList>
            <person name="Massaro I."/>
            <person name="Sinha N.R."/>
            <person name="Poethig S."/>
            <person name="Leichty A.R."/>
        </authorList>
    </citation>
    <scope>NUCLEOTIDE SEQUENCE</scope>
    <source>
        <strain evidence="8">Acra3RX</strain>
        <tissue evidence="8">Leaf</tissue>
    </source>
</reference>
<comment type="function">
    <text evidence="3">2-oxoglutarate-dependent dioxygenase essential for auxin catabolism and maintenance of auxin homeostasis in reproductive organs. Catalyzes the irreversible oxidation of indole-3-acetic acid (IAA) to the biologically inactive 2-oxoindole-3-acetic acid (OxIAA).</text>
</comment>
<evidence type="ECO:0000256" key="1">
    <source>
        <dbReference type="ARBA" id="ARBA00022723"/>
    </source>
</evidence>
<dbReference type="PROSITE" id="PS51471">
    <property type="entry name" value="FE2OG_OXY"/>
    <property type="match status" value="1"/>
</dbReference>
<dbReference type="SUPFAM" id="SSF51197">
    <property type="entry name" value="Clavaminate synthase-like"/>
    <property type="match status" value="1"/>
</dbReference>
<keyword evidence="1 6" id="KW-0479">Metal-binding</keyword>
<dbReference type="InterPro" id="IPR005123">
    <property type="entry name" value="Oxoglu/Fe-dep_dioxygenase_dom"/>
</dbReference>
<keyword evidence="2 6" id="KW-0408">Iron</keyword>
<dbReference type="GO" id="GO:0046872">
    <property type="term" value="F:metal ion binding"/>
    <property type="evidence" value="ECO:0007669"/>
    <property type="project" value="UniProtKB-KW"/>
</dbReference>
<sequence length="321" mass="36564">MGSEGNDNEVKMIPCLVFSEEIEEGSEEWRDMSRKVREACETHGCFVLVHNRTSLMRLQEEMLTAMKDLFDLPEETKMKHTSPKPYRSYHANCPVIPLCQSFGVDDAPHPFTAQAFTHLMWPHGNPSFCETLRSMSEELLELNLELMKMIVEGFDLPKHYVFDVERMKSTSNFRMIKYKPPPSSSSGQDLETGLIPHTDKCAITTLCQNDVQGLQVLSKQGQWIDVNVPRHGVVVVVGDILKAWSNGRLHAVTHRVMMGGEKERYSFASFALPEDEDEIEVPPELVDADHPLLYRPFTYGEYLDYYISSLLENALEVFAGV</sequence>
<dbReference type="AlphaFoldDB" id="A0AAE1KJX2"/>
<evidence type="ECO:0000256" key="6">
    <source>
        <dbReference type="RuleBase" id="RU003682"/>
    </source>
</evidence>
<evidence type="ECO:0000259" key="7">
    <source>
        <dbReference type="PROSITE" id="PS51471"/>
    </source>
</evidence>
<name>A0AAE1KJX2_9FABA</name>
<evidence type="ECO:0000256" key="5">
    <source>
        <dbReference type="ARBA" id="ARBA00076740"/>
    </source>
</evidence>
<dbReference type="InterPro" id="IPR026992">
    <property type="entry name" value="DIOX_N"/>
</dbReference>
<proteinExistence type="inferred from homology"/>
<evidence type="ECO:0000256" key="4">
    <source>
        <dbReference type="ARBA" id="ARBA00074102"/>
    </source>
</evidence>
<comment type="similarity">
    <text evidence="6">Belongs to the iron/ascorbate-dependent oxidoreductase family.</text>
</comment>
<dbReference type="InterPro" id="IPR050231">
    <property type="entry name" value="Iron_ascorbate_oxido_reductase"/>
</dbReference>
<dbReference type="Pfam" id="PF14226">
    <property type="entry name" value="DIOX_N"/>
    <property type="match status" value="1"/>
</dbReference>
<protein>
    <recommendedName>
        <fullName evidence="4">2-oxoglutarate-dependent dioxygenase DAO</fullName>
    </recommendedName>
    <alternativeName>
        <fullName evidence="5">Protein DIOXYGENASE FOR AUXIN OXIDATION</fullName>
    </alternativeName>
</protein>
<keyword evidence="9" id="KW-1185">Reference proteome</keyword>
<dbReference type="FunFam" id="2.60.120.330:FF:000017">
    <property type="entry name" value="2-oxoglutarate-dependent dioxygenase DAO"/>
    <property type="match status" value="1"/>
</dbReference>
<feature type="domain" description="Fe2OG dioxygenase" evidence="7">
    <location>
        <begin position="168"/>
        <end position="273"/>
    </location>
</feature>
<organism evidence="8 9">
    <name type="scientific">Acacia crassicarpa</name>
    <name type="common">northern wattle</name>
    <dbReference type="NCBI Taxonomy" id="499986"/>
    <lineage>
        <taxon>Eukaryota</taxon>
        <taxon>Viridiplantae</taxon>
        <taxon>Streptophyta</taxon>
        <taxon>Embryophyta</taxon>
        <taxon>Tracheophyta</taxon>
        <taxon>Spermatophyta</taxon>
        <taxon>Magnoliopsida</taxon>
        <taxon>eudicotyledons</taxon>
        <taxon>Gunneridae</taxon>
        <taxon>Pentapetalae</taxon>
        <taxon>rosids</taxon>
        <taxon>fabids</taxon>
        <taxon>Fabales</taxon>
        <taxon>Fabaceae</taxon>
        <taxon>Caesalpinioideae</taxon>
        <taxon>mimosoid clade</taxon>
        <taxon>Acacieae</taxon>
        <taxon>Acacia</taxon>
    </lineage>
</organism>
<dbReference type="GO" id="GO:0016491">
    <property type="term" value="F:oxidoreductase activity"/>
    <property type="evidence" value="ECO:0007669"/>
    <property type="project" value="UniProtKB-KW"/>
</dbReference>
<gene>
    <name evidence="8" type="ORF">QN277_015174</name>
</gene>
<dbReference type="InterPro" id="IPR044861">
    <property type="entry name" value="IPNS-like_FE2OG_OXY"/>
</dbReference>